<dbReference type="EMBL" id="LFYR01001739">
    <property type="protein sequence ID" value="KMZ59770.1"/>
    <property type="molecule type" value="Genomic_DNA"/>
</dbReference>
<proteinExistence type="predicted"/>
<name>A0A0K9NUY5_ZOSMR</name>
<dbReference type="AlphaFoldDB" id="A0A0K9NUY5"/>
<dbReference type="Proteomes" id="UP000036987">
    <property type="component" value="Unassembled WGS sequence"/>
</dbReference>
<protein>
    <submittedName>
        <fullName evidence="1">Reduced male fertility, Probable F-box protein</fullName>
    </submittedName>
</protein>
<evidence type="ECO:0000313" key="1">
    <source>
        <dbReference type="EMBL" id="KMZ59770.1"/>
    </source>
</evidence>
<gene>
    <name evidence="1" type="ORF">ZOSMA_65G01040</name>
</gene>
<accession>A0A0K9NUY5</accession>
<dbReference type="SUPFAM" id="SSF81383">
    <property type="entry name" value="F-box domain"/>
    <property type="match status" value="1"/>
</dbReference>
<dbReference type="GO" id="GO:0061458">
    <property type="term" value="P:reproductive system development"/>
    <property type="evidence" value="ECO:0000318"/>
    <property type="project" value="GO_Central"/>
</dbReference>
<dbReference type="PANTHER" id="PTHR47149:SF1">
    <property type="entry name" value="F-BOX PROTEIN RMF"/>
    <property type="match status" value="1"/>
</dbReference>
<comment type="caution">
    <text evidence="1">The sequence shown here is derived from an EMBL/GenBank/DDBJ whole genome shotgun (WGS) entry which is preliminary data.</text>
</comment>
<sequence>MEGGREMQRSTKRRRSAIAACTSPRSATFLTAHSSSSMVFTWYEEDAWTEVAKFLDGRYIARLGVVNKWFHRVMTQDLIWKYATLRDLQIPEQQGEAYCKWKKLYTSAFDGSHSYSFRQQEKHIDWMRIGAFYFQSSTALLSEHLEIPKRIPKCDENLENTIEHSGICLLTNVKIGIWLADLQLVRCPVCNLNTCEGTMQTLDARHSELFLHDEFKSGKWDFEDIGVHRVDSHCNAAAGALFEVEHLKSTSTASVMDTKSWIGQTNDWQPKARIGHHAVAVNTNLQPNEGINVKFQVMRDGIGGEIIGIRISQQLL</sequence>
<dbReference type="PANTHER" id="PTHR47149">
    <property type="entry name" value="F-BOX PROTEIN RMF"/>
    <property type="match status" value="1"/>
</dbReference>
<evidence type="ECO:0000313" key="2">
    <source>
        <dbReference type="Proteomes" id="UP000036987"/>
    </source>
</evidence>
<dbReference type="OrthoDB" id="8062037at2759"/>
<dbReference type="OMA" id="CELNTCD"/>
<dbReference type="InterPro" id="IPR036047">
    <property type="entry name" value="F-box-like_dom_sf"/>
</dbReference>
<dbReference type="STRING" id="29655.A0A0K9NUY5"/>
<keyword evidence="2" id="KW-1185">Reference proteome</keyword>
<reference evidence="2" key="1">
    <citation type="journal article" date="2016" name="Nature">
        <title>The genome of the seagrass Zostera marina reveals angiosperm adaptation to the sea.</title>
        <authorList>
            <person name="Olsen J.L."/>
            <person name="Rouze P."/>
            <person name="Verhelst B."/>
            <person name="Lin Y.-C."/>
            <person name="Bayer T."/>
            <person name="Collen J."/>
            <person name="Dattolo E."/>
            <person name="De Paoli E."/>
            <person name="Dittami S."/>
            <person name="Maumus F."/>
            <person name="Michel G."/>
            <person name="Kersting A."/>
            <person name="Lauritano C."/>
            <person name="Lohaus R."/>
            <person name="Toepel M."/>
            <person name="Tonon T."/>
            <person name="Vanneste K."/>
            <person name="Amirebrahimi M."/>
            <person name="Brakel J."/>
            <person name="Bostroem C."/>
            <person name="Chovatia M."/>
            <person name="Grimwood J."/>
            <person name="Jenkins J.W."/>
            <person name="Jueterbock A."/>
            <person name="Mraz A."/>
            <person name="Stam W.T."/>
            <person name="Tice H."/>
            <person name="Bornberg-Bauer E."/>
            <person name="Green P.J."/>
            <person name="Pearson G.A."/>
            <person name="Procaccini G."/>
            <person name="Duarte C.M."/>
            <person name="Schmutz J."/>
            <person name="Reusch T.B.H."/>
            <person name="Van de Peer Y."/>
        </authorList>
    </citation>
    <scope>NUCLEOTIDE SEQUENCE [LARGE SCALE GENOMIC DNA]</scope>
    <source>
        <strain evidence="2">cv. Finnish</strain>
    </source>
</reference>
<dbReference type="GO" id="GO:0005634">
    <property type="term" value="C:nucleus"/>
    <property type="evidence" value="ECO:0000318"/>
    <property type="project" value="GO_Central"/>
</dbReference>
<organism evidence="1 2">
    <name type="scientific">Zostera marina</name>
    <name type="common">Eelgrass</name>
    <dbReference type="NCBI Taxonomy" id="29655"/>
    <lineage>
        <taxon>Eukaryota</taxon>
        <taxon>Viridiplantae</taxon>
        <taxon>Streptophyta</taxon>
        <taxon>Embryophyta</taxon>
        <taxon>Tracheophyta</taxon>
        <taxon>Spermatophyta</taxon>
        <taxon>Magnoliopsida</taxon>
        <taxon>Liliopsida</taxon>
        <taxon>Zosteraceae</taxon>
        <taxon>Zostera</taxon>
    </lineage>
</organism>